<dbReference type="GO" id="GO:0005938">
    <property type="term" value="C:cell cortex"/>
    <property type="evidence" value="ECO:0007669"/>
    <property type="project" value="TreeGrafter"/>
</dbReference>
<evidence type="ECO:0000256" key="2">
    <source>
        <dbReference type="SAM" id="Phobius"/>
    </source>
</evidence>
<feature type="compositionally biased region" description="Low complexity" evidence="1">
    <location>
        <begin position="163"/>
        <end position="176"/>
    </location>
</feature>
<gene>
    <name evidence="3" type="ORF">NQ314_015845</name>
</gene>
<reference evidence="3" key="1">
    <citation type="journal article" date="2023" name="Insect Mol. Biol.">
        <title>Genome sequencing provides insights into the evolution of gene families encoding plant cell wall-degrading enzymes in longhorned beetles.</title>
        <authorList>
            <person name="Shin N.R."/>
            <person name="Okamura Y."/>
            <person name="Kirsch R."/>
            <person name="Pauchet Y."/>
        </authorList>
    </citation>
    <scope>NUCLEOTIDE SEQUENCE</scope>
    <source>
        <strain evidence="3">RBIC_L_NR</strain>
    </source>
</reference>
<protein>
    <submittedName>
        <fullName evidence="3">Uncharacterized protein</fullName>
    </submittedName>
</protein>
<organism evidence="3 4">
    <name type="scientific">Rhamnusium bicolor</name>
    <dbReference type="NCBI Taxonomy" id="1586634"/>
    <lineage>
        <taxon>Eukaryota</taxon>
        <taxon>Metazoa</taxon>
        <taxon>Ecdysozoa</taxon>
        <taxon>Arthropoda</taxon>
        <taxon>Hexapoda</taxon>
        <taxon>Insecta</taxon>
        <taxon>Pterygota</taxon>
        <taxon>Neoptera</taxon>
        <taxon>Endopterygota</taxon>
        <taxon>Coleoptera</taxon>
        <taxon>Polyphaga</taxon>
        <taxon>Cucujiformia</taxon>
        <taxon>Chrysomeloidea</taxon>
        <taxon>Cerambycidae</taxon>
        <taxon>Lepturinae</taxon>
        <taxon>Rhagiini</taxon>
        <taxon>Rhamnusium</taxon>
    </lineage>
</organism>
<name>A0AAV8WXX6_9CUCU</name>
<dbReference type="PANTHER" id="PTHR39387">
    <property type="entry name" value="SHAVENOID, ISOFORM B"/>
    <property type="match status" value="1"/>
</dbReference>
<keyword evidence="2" id="KW-0472">Membrane</keyword>
<evidence type="ECO:0000313" key="4">
    <source>
        <dbReference type="Proteomes" id="UP001162156"/>
    </source>
</evidence>
<proteinExistence type="predicted"/>
<evidence type="ECO:0000256" key="1">
    <source>
        <dbReference type="SAM" id="MobiDB-lite"/>
    </source>
</evidence>
<dbReference type="Proteomes" id="UP001162156">
    <property type="component" value="Unassembled WGS sequence"/>
</dbReference>
<feature type="transmembrane region" description="Helical" evidence="2">
    <location>
        <begin position="98"/>
        <end position="120"/>
    </location>
</feature>
<evidence type="ECO:0000313" key="3">
    <source>
        <dbReference type="EMBL" id="KAJ8931278.1"/>
    </source>
</evidence>
<dbReference type="AlphaFoldDB" id="A0AAV8WXX6"/>
<dbReference type="GO" id="GO:0035317">
    <property type="term" value="P:imaginal disc-derived wing hair organization"/>
    <property type="evidence" value="ECO:0007669"/>
    <property type="project" value="TreeGrafter"/>
</dbReference>
<keyword evidence="4" id="KW-1185">Reference proteome</keyword>
<accession>A0AAV8WXX6</accession>
<keyword evidence="2" id="KW-1133">Transmembrane helix</keyword>
<comment type="caution">
    <text evidence="3">The sequence shown here is derived from an EMBL/GenBank/DDBJ whole genome shotgun (WGS) entry which is preliminary data.</text>
</comment>
<dbReference type="PANTHER" id="PTHR39387:SF1">
    <property type="entry name" value="SHAVENOID, ISOFORM B"/>
    <property type="match status" value="1"/>
</dbReference>
<sequence length="196" mass="21598">MPENFIRIRILNTWVGDPDLRTRISGRLVMVYLMCRELSTNESIQSSSARTLFSPCVAFRIVGTPTKYLSNVSEVAFVPDAHAATSTSESEHLSVSEYVAIGICSILLGLIYVASVFLYLHLRKRNNSSSSDKSGLDNQSLGTAEEGIVKSNPLLSMSSHFPTTDSTYSDTNSSDTEATPDIIQHHDDRKKHVSIL</sequence>
<dbReference type="EMBL" id="JANEYF010004418">
    <property type="protein sequence ID" value="KAJ8931278.1"/>
    <property type="molecule type" value="Genomic_DNA"/>
</dbReference>
<feature type="region of interest" description="Disordered" evidence="1">
    <location>
        <begin position="155"/>
        <end position="196"/>
    </location>
</feature>
<keyword evidence="2" id="KW-0812">Transmembrane</keyword>